<organism evidence="1 2">
    <name type="scientific">Camellia lanceoleosa</name>
    <dbReference type="NCBI Taxonomy" id="1840588"/>
    <lineage>
        <taxon>Eukaryota</taxon>
        <taxon>Viridiplantae</taxon>
        <taxon>Streptophyta</taxon>
        <taxon>Embryophyta</taxon>
        <taxon>Tracheophyta</taxon>
        <taxon>Spermatophyta</taxon>
        <taxon>Magnoliopsida</taxon>
        <taxon>eudicotyledons</taxon>
        <taxon>Gunneridae</taxon>
        <taxon>Pentapetalae</taxon>
        <taxon>asterids</taxon>
        <taxon>Ericales</taxon>
        <taxon>Theaceae</taxon>
        <taxon>Camellia</taxon>
    </lineage>
</organism>
<dbReference type="Proteomes" id="UP001060215">
    <property type="component" value="Chromosome 1"/>
</dbReference>
<proteinExistence type="predicted"/>
<gene>
    <name evidence="1" type="ORF">LOK49_LG01G04182</name>
</gene>
<keyword evidence="2" id="KW-1185">Reference proteome</keyword>
<reference evidence="1 2" key="1">
    <citation type="journal article" date="2022" name="Plant J.">
        <title>Chromosome-level genome of Camellia lanceoleosa provides a valuable resource for understanding genome evolution and self-incompatibility.</title>
        <authorList>
            <person name="Gong W."/>
            <person name="Xiao S."/>
            <person name="Wang L."/>
            <person name="Liao Z."/>
            <person name="Chang Y."/>
            <person name="Mo W."/>
            <person name="Hu G."/>
            <person name="Li W."/>
            <person name="Zhao G."/>
            <person name="Zhu H."/>
            <person name="Hu X."/>
            <person name="Ji K."/>
            <person name="Xiang X."/>
            <person name="Song Q."/>
            <person name="Yuan D."/>
            <person name="Jin S."/>
            <person name="Zhang L."/>
        </authorList>
    </citation>
    <scope>NUCLEOTIDE SEQUENCE [LARGE SCALE GENOMIC DNA]</scope>
    <source>
        <strain evidence="1">SQ_2022a</strain>
    </source>
</reference>
<protein>
    <submittedName>
        <fullName evidence="1">Uncharacterized protein</fullName>
    </submittedName>
</protein>
<sequence>MVLGMRTKNRKSPTLQLDYLIHVQEVKPWPPSQSLRTLRSVLIQWEHGERNSGSTNPVVPLLGSGIGDGKIEFNESFRLPVTLLRETFTKGWDGDSFQKNCLEFNLYELRRDKTVKGQLLGTAIVDLADYGAVKETTSISVPMNSKRSLSNTAQPLLFIKIQSIEKGRTGSSSRDNLSKETSMERNGGESVSALMNEEYAEEAEIASITDDDVSSHSSLAISSSAFETNGGLSPRSEENGSQAMKDSPGEANDQHHLTSKQGLAKFDTKPVNELRESLKVISSCSSSTDLSSDMASPENGRAALSNFHETSLTSMPKKIVGHSGQSSSSSINYEAIEEDVNTNMSNKNYDSLVLDEKDANGGSEINSNALQGSKPNGSSARLASPDQQVDEKMSFSICVESQVTQEDSDEVLSVSTEGTHEGASADVIHNDPAKDIDRKEHQENGQGAQVFSGSDALSFCGENSGSKSNILNSDRLKHVKSVRSLVDSGRSNGSVRSGKLGDAQNGPLGFVSYERKDTKSYPKETRNITSDGKIQQLEHRIKKLEGELREAAAMEVGLYSVIPEHGSSINKVHIPARRLSRLYFHACKDSSQTRRASAARSAVSGLVLVAKACGNDVPRLTFWLSNSVVLRAIISRAFAEQQLPLSAGPCVERTDGGKGSHSKLSTLKWRDSSSIRETKGALCESSEDWEDPRTFISALEKIEAWIFSRIIESVWWQTLTPHMQSAATKAINTGLDFGASKTYQRTSSLSDQDQVNFSLELWKKAFKDACEWLCPVRAGGHECGCLPVLARLIMMQCVARLDVAMFNAILRESDDDIPTDPVSDPVSDAKVLPIPAGKASFGAGALLKNAIGNWSRWLTDLFGIDDDDSFNDKNDHDNDDDDESKDYDASFKSFHLLNALSDLMMLPKDMLLSRSIRKEVCPTFGAQLIKRVLENFVPDEFCPEPLPEVLFEALDSEDLFEAEEGSVTDFPCSATPIIYLPPPATSVAGIIGEIGSQSQLTRSGSLVLRKSYTSDDELDGLDSPLTAIIDSPLASSPISTKPSWLSKENGSQNAVRYQLLREIWMTSE</sequence>
<dbReference type="EMBL" id="CM045758">
    <property type="protein sequence ID" value="KAI8029729.1"/>
    <property type="molecule type" value="Genomic_DNA"/>
</dbReference>
<accession>A0ACC0IV43</accession>
<comment type="caution">
    <text evidence="1">The sequence shown here is derived from an EMBL/GenBank/DDBJ whole genome shotgun (WGS) entry which is preliminary data.</text>
</comment>
<name>A0ACC0IV43_9ERIC</name>
<evidence type="ECO:0000313" key="1">
    <source>
        <dbReference type="EMBL" id="KAI8029729.1"/>
    </source>
</evidence>
<evidence type="ECO:0000313" key="2">
    <source>
        <dbReference type="Proteomes" id="UP001060215"/>
    </source>
</evidence>